<protein>
    <submittedName>
        <fullName evidence="2">Uncharacterized protein</fullName>
    </submittedName>
</protein>
<feature type="non-terminal residue" evidence="2">
    <location>
        <position position="1"/>
    </location>
</feature>
<evidence type="ECO:0000313" key="2">
    <source>
        <dbReference type="EMBL" id="JAP89487.1"/>
    </source>
</evidence>
<dbReference type="GO" id="GO:0016192">
    <property type="term" value="P:vesicle-mediated transport"/>
    <property type="evidence" value="ECO:0007669"/>
    <property type="project" value="TreeGrafter"/>
</dbReference>
<proteinExistence type="inferred from homology"/>
<dbReference type="InterPro" id="IPR036188">
    <property type="entry name" value="FAD/NAD-bd_sf"/>
</dbReference>
<dbReference type="Gene3D" id="1.10.405.10">
    <property type="entry name" value="Guanine Nucleotide Dissociation Inhibitor, domain 1"/>
    <property type="match status" value="1"/>
</dbReference>
<comment type="similarity">
    <text evidence="1">Belongs to the Rab GDI family.</text>
</comment>
<dbReference type="InterPro" id="IPR018203">
    <property type="entry name" value="GDP_dissociation_inhibitor"/>
</dbReference>
<organism evidence="2">
    <name type="scientific">Trepomonas sp. PC1</name>
    <dbReference type="NCBI Taxonomy" id="1076344"/>
    <lineage>
        <taxon>Eukaryota</taxon>
        <taxon>Metamonada</taxon>
        <taxon>Diplomonadida</taxon>
        <taxon>Hexamitidae</taxon>
        <taxon>Hexamitinae</taxon>
        <taxon>Trepomonas</taxon>
    </lineage>
</organism>
<dbReference type="GO" id="GO:0005092">
    <property type="term" value="F:GDP-dissociation inhibitor activity"/>
    <property type="evidence" value="ECO:0007669"/>
    <property type="project" value="InterPro"/>
</dbReference>
<accession>A0A146JYA3</accession>
<dbReference type="GO" id="GO:0005829">
    <property type="term" value="C:cytosol"/>
    <property type="evidence" value="ECO:0007669"/>
    <property type="project" value="TreeGrafter"/>
</dbReference>
<reference evidence="2" key="1">
    <citation type="submission" date="2015-07" db="EMBL/GenBank/DDBJ databases">
        <title>Adaptation to a free-living lifestyle via gene acquisitions in the diplomonad Trepomonas sp. PC1.</title>
        <authorList>
            <person name="Xu F."/>
            <person name="Jerlstrom-Hultqvist J."/>
            <person name="Kolisko M."/>
            <person name="Simpson A.G.B."/>
            <person name="Roger A.J."/>
            <person name="Svard S.G."/>
            <person name="Andersson J.O."/>
        </authorList>
    </citation>
    <scope>NUCLEOTIDE SEQUENCE</scope>
    <source>
        <strain evidence="2">PC1</strain>
    </source>
</reference>
<gene>
    <name evidence="2" type="ORF">TPC1_31018</name>
</gene>
<dbReference type="EMBL" id="GDID01007119">
    <property type="protein sequence ID" value="JAP89487.1"/>
    <property type="molecule type" value="Transcribed_RNA"/>
</dbReference>
<sequence length="432" mass="50062">PIEKVEYAILGDGVVETVAAAMLNLHGKKTALVKCGNQQQADRKPYHDASEFIKFDVDGTSYRAQFDPLQRPERCQSLLINTIFQASLSSYLTLEKCSDPFILTDQLFKFPVDKQSLLKSQCSLIEKRNLLKFMVSMQNLIMHLAPNYSMSCQIKESSQVLTALEQDIKETKPNFKQLLARFQLEIFIEICSLTFEIDPETPFDNSIKQIANFFASRARFDDNGSYVVHQYGWGDVLQCFERLIYVYNGLSTQEAGILTDTEFESQYIHLKFEKIITFQHSQCKYKHYFVCIREEIKLFNLDELKNQLVFSKDFKVIIRRGNGQQLSKGLISFDFYDYTSINECKEWLVKQQLQILFEKEFIFEREADKEGIEVPAGFGILQAFMATENLMLQEGIITEKLFSDGMDIRSQEEALDAFWEKRLNKAPSEQVE</sequence>
<dbReference type="AlphaFoldDB" id="A0A146JYA3"/>
<dbReference type="PANTHER" id="PTHR11787:SF4">
    <property type="entry name" value="CHM, RAB ESCORT PROTEIN 1"/>
    <property type="match status" value="1"/>
</dbReference>
<dbReference type="GO" id="GO:0007264">
    <property type="term" value="P:small GTPase-mediated signal transduction"/>
    <property type="evidence" value="ECO:0007669"/>
    <property type="project" value="InterPro"/>
</dbReference>
<dbReference type="Gene3D" id="3.50.50.60">
    <property type="entry name" value="FAD/NAD(P)-binding domain"/>
    <property type="match status" value="1"/>
</dbReference>
<feature type="non-terminal residue" evidence="2">
    <location>
        <position position="432"/>
    </location>
</feature>
<dbReference type="GO" id="GO:0005968">
    <property type="term" value="C:Rab-protein geranylgeranyltransferase complex"/>
    <property type="evidence" value="ECO:0007669"/>
    <property type="project" value="TreeGrafter"/>
</dbReference>
<evidence type="ECO:0000256" key="1">
    <source>
        <dbReference type="ARBA" id="ARBA00005593"/>
    </source>
</evidence>
<dbReference type="PRINTS" id="PR00891">
    <property type="entry name" value="RABGDIREP"/>
</dbReference>
<dbReference type="PANTHER" id="PTHR11787">
    <property type="entry name" value="RAB GDP-DISSOCIATION INHIBITOR"/>
    <property type="match status" value="1"/>
</dbReference>
<name>A0A146JYA3_9EUKA</name>
<dbReference type="Gene3D" id="3.30.519.10">
    <property type="entry name" value="Guanine Nucleotide Dissociation Inhibitor, domain 2"/>
    <property type="match status" value="1"/>
</dbReference>
<dbReference type="GO" id="GO:0005634">
    <property type="term" value="C:nucleus"/>
    <property type="evidence" value="ECO:0007669"/>
    <property type="project" value="TreeGrafter"/>
</dbReference>